<organism evidence="3 4">
    <name type="scientific">Actinomortierella ambigua</name>
    <dbReference type="NCBI Taxonomy" id="1343610"/>
    <lineage>
        <taxon>Eukaryota</taxon>
        <taxon>Fungi</taxon>
        <taxon>Fungi incertae sedis</taxon>
        <taxon>Mucoromycota</taxon>
        <taxon>Mortierellomycotina</taxon>
        <taxon>Mortierellomycetes</taxon>
        <taxon>Mortierellales</taxon>
        <taxon>Mortierellaceae</taxon>
        <taxon>Actinomortierella</taxon>
    </lineage>
</organism>
<feature type="transmembrane region" description="Helical" evidence="2">
    <location>
        <begin position="1256"/>
        <end position="1277"/>
    </location>
</feature>
<feature type="region of interest" description="Disordered" evidence="1">
    <location>
        <begin position="1"/>
        <end position="46"/>
    </location>
</feature>
<gene>
    <name evidence="3" type="ORF">DFQ27_008641</name>
</gene>
<feature type="transmembrane region" description="Helical" evidence="2">
    <location>
        <begin position="1225"/>
        <end position="1244"/>
    </location>
</feature>
<feature type="transmembrane region" description="Helical" evidence="2">
    <location>
        <begin position="1198"/>
        <end position="1219"/>
    </location>
</feature>
<evidence type="ECO:0000313" key="3">
    <source>
        <dbReference type="EMBL" id="KAG0251621.1"/>
    </source>
</evidence>
<dbReference type="OrthoDB" id="2377581at2759"/>
<feature type="compositionally biased region" description="Basic and acidic residues" evidence="1">
    <location>
        <begin position="24"/>
        <end position="36"/>
    </location>
</feature>
<keyword evidence="2" id="KW-0812">Transmembrane</keyword>
<evidence type="ECO:0000256" key="1">
    <source>
        <dbReference type="SAM" id="MobiDB-lite"/>
    </source>
</evidence>
<name>A0A9P6PS90_9FUNG</name>
<keyword evidence="4" id="KW-1185">Reference proteome</keyword>
<keyword evidence="2" id="KW-1133">Transmembrane helix</keyword>
<dbReference type="SUPFAM" id="SSF101908">
    <property type="entry name" value="Putative isomerase YbhE"/>
    <property type="match status" value="1"/>
</dbReference>
<evidence type="ECO:0000313" key="4">
    <source>
        <dbReference type="Proteomes" id="UP000807716"/>
    </source>
</evidence>
<sequence>MSARRLTLAGASQQSCDDDLDDSPNEHDENSPKKFGSEISSDNGYIDIDADSVDMDVSFDHGTQDAATSDNMAMTSSQQAAHRRRLEDEQVTRGHHQGRKIDLEFQRDLHQDKEHHFAKLSYRDVEALADSDKDMDQQVANFSSVTSDQYSLYLLVKQAGDDTSASRFCVRILVRYPATRTTHVFYTRFFKSSKDEGTEWQYIKAECQFEVLAQVGSAQVNINITPDESFHDFRGELLIRSLQLVPVGVKPLGSAPVLSRVSHVDDSVALQPADDLREGVKSNPYRADNGRIVRLVTSKDGNFLAALCTLPEKAVVHVWHKNSLKRDENQFITPMDVSHMGFVSDPITYRRGTRDPPLELAISATGDYIAVFQAPKIGDWLEGSQVPSSDIGVRLFRTPPMPPNDVVISVGPSVTTPLKLRNVQDTPDSFTSAVGYAVFVDQFTSGTYTTPARFVFCDGLYLDVYELQEKGLRLKNSIPLVKMSSALLRTTVCDLMMRSIVTNMFIWVEDNGRYCSTWDLSSGSAIGRIEITRLLYGSSVSISEMSVACSQNIIAIVGYDNSITTVDASTGVVLSRRANFDHVIEQITFPSAQSQMLLVMTRAEDENKQTGLILDPLQLEIQERVRSVPPLSGPVAFGLHGSMPWPEIGVVCRSDGPLIHFSSFKGPAPLIGRRQLTAAGDVVGICSYELKVGNSTGSREDGEHGRHRRQIEIWKKGVIGAPVFAFIPEPWDQYGNVSGMILPTGDCFVVYGSWTIQLWSLPTDEPRCRLLFFWSAAKVEQSIKRFGKTDLEVITENYTRISSAFVHEYLGTENQRRFQVTVVFLGGPVKQIPIPNNPVHYYDFQFVTERCIESIWLLALTHAFVSSELRGLHTGDQGVDDNKEHALAIRKFVNVHINHVVTDPETLIERTILNELVGSLPVTELNSKFIAALLEDEGCSWIPCIAVKSHPIESAIGLKSTTAVRAMLGYCTRKAVSTHPAYMLPVEHAFTTLADNYPEIMQDVFRRASYIPAQQIDFNTTYWAKSTFNWSLKKLIFSFHLRWSRGSSRRSIRFLPAPPLKPIQLPYDHIVYVAPFPSLTAFGSGSQFPLLAGKRYFDSPVMMAILRYKTWQYGLFFWILRYILLGLFYGTFLTTTSGQLISSRAFNSAPEPLSNYLGSYWIVIPLVGIVVGCYFVIEEVLQLALFGPARYFRSLYNYIEVTSIILTIICLAQTINMSWRQEPSSYHQFQLTSFAIVAMYLHLISETRIFKAVGTTVNTIVLVVQRIWGFFIVYVLLRL</sequence>
<protein>
    <submittedName>
        <fullName evidence="3">Uncharacterized protein</fullName>
    </submittedName>
</protein>
<feature type="region of interest" description="Disordered" evidence="1">
    <location>
        <begin position="77"/>
        <end position="97"/>
    </location>
</feature>
<comment type="caution">
    <text evidence="3">The sequence shown here is derived from an EMBL/GenBank/DDBJ whole genome shotgun (WGS) entry which is preliminary data.</text>
</comment>
<keyword evidence="2" id="KW-0472">Membrane</keyword>
<dbReference type="Proteomes" id="UP000807716">
    <property type="component" value="Unassembled WGS sequence"/>
</dbReference>
<feature type="transmembrane region" description="Helical" evidence="2">
    <location>
        <begin position="1113"/>
        <end position="1133"/>
    </location>
</feature>
<feature type="transmembrane region" description="Helical" evidence="2">
    <location>
        <begin position="1153"/>
        <end position="1177"/>
    </location>
</feature>
<evidence type="ECO:0000256" key="2">
    <source>
        <dbReference type="SAM" id="Phobius"/>
    </source>
</evidence>
<accession>A0A9P6PS90</accession>
<dbReference type="AlphaFoldDB" id="A0A9P6PS90"/>
<dbReference type="EMBL" id="JAAAJB010000735">
    <property type="protein sequence ID" value="KAG0251621.1"/>
    <property type="molecule type" value="Genomic_DNA"/>
</dbReference>
<proteinExistence type="predicted"/>
<reference evidence="3" key="1">
    <citation type="journal article" date="2020" name="Fungal Divers.">
        <title>Resolving the Mortierellaceae phylogeny through synthesis of multi-gene phylogenetics and phylogenomics.</title>
        <authorList>
            <person name="Vandepol N."/>
            <person name="Liber J."/>
            <person name="Desiro A."/>
            <person name="Na H."/>
            <person name="Kennedy M."/>
            <person name="Barry K."/>
            <person name="Grigoriev I.V."/>
            <person name="Miller A.N."/>
            <person name="O'Donnell K."/>
            <person name="Stajich J.E."/>
            <person name="Bonito G."/>
        </authorList>
    </citation>
    <scope>NUCLEOTIDE SEQUENCE</scope>
    <source>
        <strain evidence="3">BC1065</strain>
    </source>
</reference>
<feature type="transmembrane region" description="Helical" evidence="2">
    <location>
        <begin position="1070"/>
        <end position="1092"/>
    </location>
</feature>